<accession>A0A8S5NE46</accession>
<dbReference type="InterPro" id="IPR043991">
    <property type="entry name" value="Gp3-like"/>
</dbReference>
<sequence>MKGNIKGRIVRPEAEKSRLILPRVGQIKIGMKNANGYPQSVDYFIPTGKYAGLFTQAYGEKPQTIQIVFPDDDPAKVCNERYEYRDDDGRLIAAGDGETFQVWDGKKYETLTTEEYPNLMLAITKRYPNRKSKQDGHDGWEITLTLNFIVPLVRGVAGVWQFSTKGTASTIPQIRETFDGMLAERGFCKGIIFDLNVQFATTQKPGDRSRFPVVSLVPNESADNVLKVRKAWEPVKQLDNE</sequence>
<evidence type="ECO:0000313" key="1">
    <source>
        <dbReference type="EMBL" id="DAD92974.1"/>
    </source>
</evidence>
<protein>
    <submittedName>
        <fullName evidence="1">Uncharacterized protein</fullName>
    </submittedName>
</protein>
<organism evidence="1">
    <name type="scientific">Siphoviridae sp. ctrok7</name>
    <dbReference type="NCBI Taxonomy" id="2826480"/>
    <lineage>
        <taxon>Viruses</taxon>
        <taxon>Duplodnaviria</taxon>
        <taxon>Heunggongvirae</taxon>
        <taxon>Uroviricota</taxon>
        <taxon>Caudoviricetes</taxon>
    </lineage>
</organism>
<dbReference type="Pfam" id="PF18897">
    <property type="entry name" value="Gp3-like"/>
    <property type="match status" value="1"/>
</dbReference>
<reference evidence="1" key="1">
    <citation type="journal article" date="2021" name="Proc. Natl. Acad. Sci. U.S.A.">
        <title>A Catalog of Tens of Thousands of Viruses from Human Metagenomes Reveals Hidden Associations with Chronic Diseases.</title>
        <authorList>
            <person name="Tisza M.J."/>
            <person name="Buck C.B."/>
        </authorList>
    </citation>
    <scope>NUCLEOTIDE SEQUENCE</scope>
    <source>
        <strain evidence="1">Ctrok7</strain>
    </source>
</reference>
<name>A0A8S5NE46_9CAUD</name>
<dbReference type="EMBL" id="BK015149">
    <property type="protein sequence ID" value="DAD92974.1"/>
    <property type="molecule type" value="Genomic_DNA"/>
</dbReference>
<proteinExistence type="predicted"/>